<dbReference type="PANTHER" id="PTHR30419">
    <property type="entry name" value="HTH-TYPE TRANSCRIPTIONAL REGULATOR YBHD"/>
    <property type="match status" value="1"/>
</dbReference>
<dbReference type="EMBL" id="MLJW01000004">
    <property type="protein sequence ID" value="OIR17684.1"/>
    <property type="molecule type" value="Genomic_DNA"/>
</dbReference>
<dbReference type="InterPro" id="IPR050950">
    <property type="entry name" value="HTH-type_LysR_regulators"/>
</dbReference>
<dbReference type="FunFam" id="1.10.10.10:FF:000001">
    <property type="entry name" value="LysR family transcriptional regulator"/>
    <property type="match status" value="1"/>
</dbReference>
<evidence type="ECO:0000259" key="5">
    <source>
        <dbReference type="PROSITE" id="PS50931"/>
    </source>
</evidence>
<dbReference type="GO" id="GO:0005829">
    <property type="term" value="C:cytosol"/>
    <property type="evidence" value="ECO:0007669"/>
    <property type="project" value="TreeGrafter"/>
</dbReference>
<feature type="domain" description="HTH lysR-type" evidence="5">
    <location>
        <begin position="12"/>
        <end position="69"/>
    </location>
</feature>
<accession>A0A1J5TV69</accession>
<keyword evidence="3" id="KW-0238">DNA-binding</keyword>
<protein>
    <submittedName>
        <fullName evidence="6">HTH-type transcriptional regulator CysB</fullName>
    </submittedName>
</protein>
<name>A0A1J5TV69_9ZZZZ</name>
<dbReference type="Pfam" id="PF03466">
    <property type="entry name" value="LysR_substrate"/>
    <property type="match status" value="1"/>
</dbReference>
<evidence type="ECO:0000256" key="2">
    <source>
        <dbReference type="ARBA" id="ARBA00023015"/>
    </source>
</evidence>
<keyword evidence="2" id="KW-0805">Transcription regulation</keyword>
<sequence length="328" mass="36570">MVEPKNFYYKQNRLKQLRAFCQVVKSGGISLAAEKLFQSQPSVSLQIQALERELNVVLFERRGPSLNLTPKGETLYQISQPLVEGMDKLEETFAATFGHIESGEVNIGAGESTILYIMPEPVKRFAAAYPNVRIKLHNVTGRDGLRMLRADEVDFAIGSMLEGQEDIIYEPVVSYDPMLITPLDHPLANKKNITLADISPYGLILPPRHLSTWRIVDYTFQQAGLTYNVALEAGGWEIIKKYVELGMGISIVTDICMTGKEDIAKMSLAHLFPCRSYGVVLRKGRYLSPQGQRFIDIVREVYLERGGGKVGSVPEEDPLNAGIMAEGF</sequence>
<dbReference type="AlphaFoldDB" id="A0A1J5TV69"/>
<proteinExistence type="inferred from homology"/>
<dbReference type="CDD" id="cd05466">
    <property type="entry name" value="PBP2_LTTR_substrate"/>
    <property type="match status" value="1"/>
</dbReference>
<dbReference type="PRINTS" id="PR00039">
    <property type="entry name" value="HTHLYSR"/>
</dbReference>
<keyword evidence="4" id="KW-0804">Transcription</keyword>
<evidence type="ECO:0000256" key="1">
    <source>
        <dbReference type="ARBA" id="ARBA00009437"/>
    </source>
</evidence>
<dbReference type="SUPFAM" id="SSF53850">
    <property type="entry name" value="Periplasmic binding protein-like II"/>
    <property type="match status" value="1"/>
</dbReference>
<comment type="similarity">
    <text evidence="1">Belongs to the LysR transcriptional regulatory family.</text>
</comment>
<dbReference type="PANTHER" id="PTHR30419:SF8">
    <property type="entry name" value="NITROGEN ASSIMILATION TRANSCRIPTIONAL ACTIVATOR-RELATED"/>
    <property type="match status" value="1"/>
</dbReference>
<evidence type="ECO:0000313" key="6">
    <source>
        <dbReference type="EMBL" id="OIR17684.1"/>
    </source>
</evidence>
<evidence type="ECO:0000256" key="4">
    <source>
        <dbReference type="ARBA" id="ARBA00023163"/>
    </source>
</evidence>
<dbReference type="InterPro" id="IPR036390">
    <property type="entry name" value="WH_DNA-bd_sf"/>
</dbReference>
<dbReference type="InterPro" id="IPR036388">
    <property type="entry name" value="WH-like_DNA-bd_sf"/>
</dbReference>
<dbReference type="GO" id="GO:0003700">
    <property type="term" value="F:DNA-binding transcription factor activity"/>
    <property type="evidence" value="ECO:0007669"/>
    <property type="project" value="InterPro"/>
</dbReference>
<reference evidence="6" key="1">
    <citation type="submission" date="2016-10" db="EMBL/GenBank/DDBJ databases">
        <title>Sequence of Gallionella enrichment culture.</title>
        <authorList>
            <person name="Poehlein A."/>
            <person name="Muehling M."/>
            <person name="Daniel R."/>
        </authorList>
    </citation>
    <scope>NUCLEOTIDE SEQUENCE</scope>
</reference>
<dbReference type="InterPro" id="IPR000847">
    <property type="entry name" value="LysR_HTH_N"/>
</dbReference>
<organism evidence="6">
    <name type="scientific">mine drainage metagenome</name>
    <dbReference type="NCBI Taxonomy" id="410659"/>
    <lineage>
        <taxon>unclassified sequences</taxon>
        <taxon>metagenomes</taxon>
        <taxon>ecological metagenomes</taxon>
    </lineage>
</organism>
<dbReference type="Gene3D" id="3.40.190.290">
    <property type="match status" value="1"/>
</dbReference>
<dbReference type="PROSITE" id="PS50931">
    <property type="entry name" value="HTH_LYSR"/>
    <property type="match status" value="1"/>
</dbReference>
<dbReference type="Gene3D" id="1.10.10.10">
    <property type="entry name" value="Winged helix-like DNA-binding domain superfamily/Winged helix DNA-binding domain"/>
    <property type="match status" value="1"/>
</dbReference>
<comment type="caution">
    <text evidence="6">The sequence shown here is derived from an EMBL/GenBank/DDBJ whole genome shotgun (WGS) entry which is preliminary data.</text>
</comment>
<dbReference type="InterPro" id="IPR005119">
    <property type="entry name" value="LysR_subst-bd"/>
</dbReference>
<gene>
    <name evidence="6" type="primary">cysB_3</name>
    <name evidence="6" type="ORF">GALL_19060</name>
</gene>
<dbReference type="Pfam" id="PF00126">
    <property type="entry name" value="HTH_1"/>
    <property type="match status" value="1"/>
</dbReference>
<dbReference type="SUPFAM" id="SSF46785">
    <property type="entry name" value="Winged helix' DNA-binding domain"/>
    <property type="match status" value="1"/>
</dbReference>
<dbReference type="GO" id="GO:0003677">
    <property type="term" value="F:DNA binding"/>
    <property type="evidence" value="ECO:0007669"/>
    <property type="project" value="UniProtKB-KW"/>
</dbReference>
<evidence type="ECO:0000256" key="3">
    <source>
        <dbReference type="ARBA" id="ARBA00023125"/>
    </source>
</evidence>